<evidence type="ECO:0000256" key="2">
    <source>
        <dbReference type="ARBA" id="ARBA00007399"/>
    </source>
</evidence>
<evidence type="ECO:0000259" key="7">
    <source>
        <dbReference type="Pfam" id="PF00345"/>
    </source>
</evidence>
<dbReference type="SUPFAM" id="SSF49354">
    <property type="entry name" value="PapD-like"/>
    <property type="match status" value="1"/>
</dbReference>
<keyword evidence="4" id="KW-0574">Periplasm</keyword>
<gene>
    <name evidence="9" type="ORF">I8608_001253</name>
</gene>
<dbReference type="InterPro" id="IPR013783">
    <property type="entry name" value="Ig-like_fold"/>
</dbReference>
<feature type="signal peptide" evidence="6">
    <location>
        <begin position="1"/>
        <end position="20"/>
    </location>
</feature>
<dbReference type="GO" id="GO:0071555">
    <property type="term" value="P:cell wall organization"/>
    <property type="evidence" value="ECO:0007669"/>
    <property type="project" value="InterPro"/>
</dbReference>
<comment type="subcellular location">
    <subcellularLocation>
        <location evidence="1">Periplasm</location>
    </subcellularLocation>
</comment>
<dbReference type="SUPFAM" id="SSF49584">
    <property type="entry name" value="Periplasmic chaperone C-domain"/>
    <property type="match status" value="1"/>
</dbReference>
<evidence type="ECO:0000256" key="3">
    <source>
        <dbReference type="ARBA" id="ARBA00022729"/>
    </source>
</evidence>
<dbReference type="EMBL" id="DACSWI010000002">
    <property type="protein sequence ID" value="HAT3808433.1"/>
    <property type="molecule type" value="Genomic_DNA"/>
</dbReference>
<evidence type="ECO:0000313" key="10">
    <source>
        <dbReference type="Proteomes" id="UP000865968"/>
    </source>
</evidence>
<sequence>MKNYFTFFILIYLAISQATAAVVVGGTRFIYPQDKKMIAVPVDNTDKKTAYLIQGWIEKADGITKSKDFILTPVLFQLDAGKKGILRVMLKQSAFPEDRETLLWLNIRGIPETDEHKKNILQVVINSKFKFFYRPAGLTEPDYNDLRYEKKGNKINIINNTPFHITVRHLTVNDKEYTVSDMIIPFESLTVPLTAIHSNDTITVSYISDFGGIISRAVTFKK</sequence>
<comment type="similarity">
    <text evidence="2">Belongs to the periplasmic pilus chaperone family.</text>
</comment>
<dbReference type="Pfam" id="PF02753">
    <property type="entry name" value="PapD_C"/>
    <property type="match status" value="1"/>
</dbReference>
<dbReference type="InterPro" id="IPR008962">
    <property type="entry name" value="PapD-like_sf"/>
</dbReference>
<proteinExistence type="inferred from homology"/>
<dbReference type="PRINTS" id="PR00969">
    <property type="entry name" value="CHAPERONPILI"/>
</dbReference>
<comment type="caution">
    <text evidence="9">The sequence shown here is derived from an EMBL/GenBank/DDBJ whole genome shotgun (WGS) entry which is preliminary data.</text>
</comment>
<accession>A0AAN5RZA0</accession>
<evidence type="ECO:0000256" key="1">
    <source>
        <dbReference type="ARBA" id="ARBA00004418"/>
    </source>
</evidence>
<dbReference type="Gene3D" id="2.60.40.10">
    <property type="entry name" value="Immunoglobulins"/>
    <property type="match status" value="2"/>
</dbReference>
<reference evidence="9" key="1">
    <citation type="journal article" date="2018" name="Genome Biol.">
        <title>SKESA: strategic k-mer extension for scrupulous assemblies.</title>
        <authorList>
            <person name="Souvorov A."/>
            <person name="Agarwala R."/>
            <person name="Lipman D.J."/>
        </authorList>
    </citation>
    <scope>NUCLEOTIDE SEQUENCE</scope>
    <source>
        <strain evidence="9">Morganella morganii ARLG-3209</strain>
    </source>
</reference>
<keyword evidence="3 6" id="KW-0732">Signal</keyword>
<evidence type="ECO:0000313" key="9">
    <source>
        <dbReference type="EMBL" id="HAT3808433.1"/>
    </source>
</evidence>
<dbReference type="PANTHER" id="PTHR30251:SF0">
    <property type="entry name" value="FIMBRIAL CHAPERONE PROTEIN ELFD-RELATED"/>
    <property type="match status" value="1"/>
</dbReference>
<name>A0AAN5RZA0_MORMO</name>
<reference evidence="9" key="2">
    <citation type="submission" date="2020-10" db="EMBL/GenBank/DDBJ databases">
        <authorList>
            <consortium name="NCBI Pathogen Detection Project"/>
        </authorList>
    </citation>
    <scope>NUCLEOTIDE SEQUENCE</scope>
    <source>
        <strain evidence="9">Morganella morganii ARLG-3209</strain>
    </source>
</reference>
<dbReference type="GO" id="GO:0030288">
    <property type="term" value="C:outer membrane-bounded periplasmic space"/>
    <property type="evidence" value="ECO:0007669"/>
    <property type="project" value="InterPro"/>
</dbReference>
<dbReference type="InterPro" id="IPR016147">
    <property type="entry name" value="Pili_assmbl_chaperone_N"/>
</dbReference>
<evidence type="ECO:0000259" key="8">
    <source>
        <dbReference type="Pfam" id="PF02753"/>
    </source>
</evidence>
<dbReference type="InterPro" id="IPR050643">
    <property type="entry name" value="Periplasmic_pilus_chap"/>
</dbReference>
<dbReference type="Proteomes" id="UP000865968">
    <property type="component" value="Unassembled WGS sequence"/>
</dbReference>
<dbReference type="InterPro" id="IPR036316">
    <property type="entry name" value="Pili_assmbl_chap_C_dom_sf"/>
</dbReference>
<dbReference type="PANTHER" id="PTHR30251">
    <property type="entry name" value="PILUS ASSEMBLY CHAPERONE"/>
    <property type="match status" value="1"/>
</dbReference>
<dbReference type="Pfam" id="PF00345">
    <property type="entry name" value="PapD_N"/>
    <property type="match status" value="1"/>
</dbReference>
<dbReference type="InterPro" id="IPR016148">
    <property type="entry name" value="Pili_assmbl_chaperone_C"/>
</dbReference>
<dbReference type="AlphaFoldDB" id="A0AAN5RZA0"/>
<feature type="domain" description="Pili assembly chaperone N-terminal" evidence="7">
    <location>
        <begin position="22"/>
        <end position="138"/>
    </location>
</feature>
<protein>
    <submittedName>
        <fullName evidence="9">Molecular chaperone</fullName>
    </submittedName>
</protein>
<dbReference type="InterPro" id="IPR001829">
    <property type="entry name" value="Pili_assmbl_chaperone_bac"/>
</dbReference>
<feature type="domain" description="Pili assembly chaperone C-terminal" evidence="8">
    <location>
        <begin position="159"/>
        <end position="214"/>
    </location>
</feature>
<evidence type="ECO:0000256" key="6">
    <source>
        <dbReference type="SAM" id="SignalP"/>
    </source>
</evidence>
<feature type="chain" id="PRO_5043029365" evidence="6">
    <location>
        <begin position="21"/>
        <end position="222"/>
    </location>
</feature>
<keyword evidence="5" id="KW-0143">Chaperone</keyword>
<evidence type="ECO:0000256" key="5">
    <source>
        <dbReference type="ARBA" id="ARBA00023186"/>
    </source>
</evidence>
<organism evidence="9 10">
    <name type="scientific">Morganella morganii</name>
    <name type="common">Proteus morganii</name>
    <dbReference type="NCBI Taxonomy" id="582"/>
    <lineage>
        <taxon>Bacteria</taxon>
        <taxon>Pseudomonadati</taxon>
        <taxon>Pseudomonadota</taxon>
        <taxon>Gammaproteobacteria</taxon>
        <taxon>Enterobacterales</taxon>
        <taxon>Morganellaceae</taxon>
        <taxon>Morganella</taxon>
    </lineage>
</organism>
<evidence type="ECO:0000256" key="4">
    <source>
        <dbReference type="ARBA" id="ARBA00022764"/>
    </source>
</evidence>